<evidence type="ECO:0000313" key="3">
    <source>
        <dbReference type="Proteomes" id="UP000195602"/>
    </source>
</evidence>
<protein>
    <submittedName>
        <fullName evidence="2">Uncharacterized protein</fullName>
    </submittedName>
</protein>
<evidence type="ECO:0000313" key="2">
    <source>
        <dbReference type="EMBL" id="OVF10513.1"/>
    </source>
</evidence>
<feature type="transmembrane region" description="Helical" evidence="1">
    <location>
        <begin position="12"/>
        <end position="31"/>
    </location>
</feature>
<accession>A0AA91Q4F8</accession>
<organism evidence="2 3">
    <name type="scientific">Clavispora lusitaniae</name>
    <name type="common">Candida lusitaniae</name>
    <dbReference type="NCBI Taxonomy" id="36911"/>
    <lineage>
        <taxon>Eukaryota</taxon>
        <taxon>Fungi</taxon>
        <taxon>Dikarya</taxon>
        <taxon>Ascomycota</taxon>
        <taxon>Saccharomycotina</taxon>
        <taxon>Pichiomycetes</taxon>
        <taxon>Metschnikowiaceae</taxon>
        <taxon>Clavispora</taxon>
    </lineage>
</organism>
<dbReference type="Proteomes" id="UP000195602">
    <property type="component" value="Unassembled WGS sequence"/>
</dbReference>
<reference evidence="2 3" key="1">
    <citation type="submission" date="2017-04" db="EMBL/GenBank/DDBJ databases">
        <title>Draft genome of the yeast Clavispora lusitaniae type strain CBS 6936.</title>
        <authorList>
            <person name="Durrens P."/>
            <person name="Klopp C."/>
            <person name="Biteau N."/>
            <person name="Fitton-Ouhabi V."/>
            <person name="Dementhon K."/>
            <person name="Accoceberry I."/>
            <person name="Sherman D.J."/>
            <person name="Noel T."/>
        </authorList>
    </citation>
    <scope>NUCLEOTIDE SEQUENCE [LARGE SCALE GENOMIC DNA]</scope>
    <source>
        <strain evidence="2 3">CBS 6936</strain>
    </source>
</reference>
<dbReference type="KEGG" id="clus:A9F13_02g03377"/>
<keyword evidence="1" id="KW-0812">Transmembrane</keyword>
<dbReference type="AlphaFoldDB" id="A0AA91Q4F8"/>
<sequence>MTYSLGIKERLHVTMVGIVLVLAIAQVRSIWSCRMDMYMGPSCMQLWVPHDLWLDRVGRLVTLENIRPLRFGV</sequence>
<name>A0AA91Q4F8_CLALS</name>
<proteinExistence type="predicted"/>
<keyword evidence="1" id="KW-0472">Membrane</keyword>
<gene>
    <name evidence="2" type="ORF">A9F13_02g03377</name>
</gene>
<keyword evidence="1" id="KW-1133">Transmembrane helix</keyword>
<dbReference type="EMBL" id="LYUB02000002">
    <property type="protein sequence ID" value="OVF10513.1"/>
    <property type="molecule type" value="Genomic_DNA"/>
</dbReference>
<evidence type="ECO:0000256" key="1">
    <source>
        <dbReference type="SAM" id="Phobius"/>
    </source>
</evidence>
<comment type="caution">
    <text evidence="2">The sequence shown here is derived from an EMBL/GenBank/DDBJ whole genome shotgun (WGS) entry which is preliminary data.</text>
</comment>